<evidence type="ECO:0000313" key="2">
    <source>
        <dbReference type="Proteomes" id="UP000291562"/>
    </source>
</evidence>
<name>A0A411HKU9_9GAMM</name>
<gene>
    <name evidence="1" type="ORF">ELE36_12580</name>
</gene>
<organism evidence="1 2">
    <name type="scientific">Pseudolysobacter antarcticus</name>
    <dbReference type="NCBI Taxonomy" id="2511995"/>
    <lineage>
        <taxon>Bacteria</taxon>
        <taxon>Pseudomonadati</taxon>
        <taxon>Pseudomonadota</taxon>
        <taxon>Gammaproteobacteria</taxon>
        <taxon>Lysobacterales</taxon>
        <taxon>Rhodanobacteraceae</taxon>
        <taxon>Pseudolysobacter</taxon>
    </lineage>
</organism>
<protein>
    <submittedName>
        <fullName evidence="1">Uncharacterized protein</fullName>
    </submittedName>
</protein>
<dbReference type="RefSeq" id="WP_129833818.1">
    <property type="nucleotide sequence ID" value="NZ_CP035704.1"/>
</dbReference>
<evidence type="ECO:0000313" key="1">
    <source>
        <dbReference type="EMBL" id="QBB71121.1"/>
    </source>
</evidence>
<reference evidence="1 2" key="1">
    <citation type="submission" date="2019-01" db="EMBL/GenBank/DDBJ databases">
        <title>Pseudolysobacter antarctica gen. nov., sp. nov., isolated from Fildes Peninsula, Antarctica.</title>
        <authorList>
            <person name="Wei Z."/>
            <person name="Peng F."/>
        </authorList>
    </citation>
    <scope>NUCLEOTIDE SEQUENCE [LARGE SCALE GENOMIC DNA]</scope>
    <source>
        <strain evidence="1 2">AQ6-296</strain>
    </source>
</reference>
<dbReference type="EMBL" id="CP035704">
    <property type="protein sequence ID" value="QBB71121.1"/>
    <property type="molecule type" value="Genomic_DNA"/>
</dbReference>
<sequence length="91" mass="9470">MIAQSTQQTATSVGTAAPQVDPTFSIDWHVITGVGQLHAHNSCFDLSGTIGQPVPGYSSGGTYSVISGFWTVAAISGRDEIFFNGFEVCGS</sequence>
<keyword evidence="2" id="KW-1185">Reference proteome</keyword>
<dbReference type="OrthoDB" id="6064947at2"/>
<dbReference type="AlphaFoldDB" id="A0A411HKU9"/>
<proteinExistence type="predicted"/>
<accession>A0A411HKU9</accession>
<dbReference type="KEGG" id="xbc:ELE36_12580"/>
<dbReference type="Proteomes" id="UP000291562">
    <property type="component" value="Chromosome"/>
</dbReference>